<keyword evidence="3 5" id="KW-1133">Transmembrane helix</keyword>
<name>A0A9D3MHI0_ANGAN</name>
<keyword evidence="4 5" id="KW-0472">Membrane</keyword>
<dbReference type="GO" id="GO:0005886">
    <property type="term" value="C:plasma membrane"/>
    <property type="evidence" value="ECO:0007669"/>
    <property type="project" value="TreeGrafter"/>
</dbReference>
<dbReference type="GO" id="GO:0004930">
    <property type="term" value="F:G protein-coupled receptor activity"/>
    <property type="evidence" value="ECO:0007669"/>
    <property type="project" value="InterPro"/>
</dbReference>
<evidence type="ECO:0000256" key="3">
    <source>
        <dbReference type="ARBA" id="ARBA00022989"/>
    </source>
</evidence>
<comment type="subcellular location">
    <subcellularLocation>
        <location evidence="1">Membrane</location>
        <topology evidence="1">Multi-pass membrane protein</topology>
    </subcellularLocation>
</comment>
<dbReference type="EMBL" id="JAFIRN010000007">
    <property type="protein sequence ID" value="KAG5846083.1"/>
    <property type="molecule type" value="Genomic_DNA"/>
</dbReference>
<dbReference type="InterPro" id="IPR000276">
    <property type="entry name" value="GPCR_Rhodpsn"/>
</dbReference>
<feature type="transmembrane region" description="Helical" evidence="5">
    <location>
        <begin position="275"/>
        <end position="295"/>
    </location>
</feature>
<evidence type="ECO:0000313" key="7">
    <source>
        <dbReference type="EMBL" id="KAG5846083.1"/>
    </source>
</evidence>
<feature type="transmembrane region" description="Helical" evidence="5">
    <location>
        <begin position="307"/>
        <end position="328"/>
    </location>
</feature>
<proteinExistence type="predicted"/>
<sequence>MNREESGASQAGLDDNQIKTLSVVYVSSLSLSLLGSLSVVVVSIVKRRYLNEQAWPLLQLALADFLASAVLLSTNAVNFVPDSSLPQRIGVCERGLPLAVAFYGISFLLVMIYACQSKRAVQRWRDRTEGRDGQSEGRQGEAFCSVYAVVWFAPITVYLLYVFTEDLMQASLQTSSNDSASDGEMSEANAAFCTSCILLLHIRNDSCPHVDKAHDLFVRLFFFVSGLTVLICCTVMYCKVGSWYRRYKEQGLFPVEGDGFDRRHLRGLYSTARNMMLVVIFCWTPAFVLVSLSFIEGIPQEKLFPLYVIQALTVSLQGLLDSLVYGWLRRNFREAAMAERVPLLDGRHRAFYDESLPTR</sequence>
<comment type="caution">
    <text evidence="7">The sequence shown here is derived from an EMBL/GenBank/DDBJ whole genome shotgun (WGS) entry which is preliminary data.</text>
</comment>
<dbReference type="Proteomes" id="UP001044222">
    <property type="component" value="Chromosome 7"/>
</dbReference>
<reference evidence="7" key="1">
    <citation type="submission" date="2021-01" db="EMBL/GenBank/DDBJ databases">
        <title>A chromosome-scale assembly of European eel, Anguilla anguilla.</title>
        <authorList>
            <person name="Henkel C."/>
            <person name="Jong-Raadsen S.A."/>
            <person name="Dufour S."/>
            <person name="Weltzien F.-A."/>
            <person name="Palstra A.P."/>
            <person name="Pelster B."/>
            <person name="Spaink H.P."/>
            <person name="Van Den Thillart G.E."/>
            <person name="Jansen H."/>
            <person name="Zahm M."/>
            <person name="Klopp C."/>
            <person name="Cedric C."/>
            <person name="Louis A."/>
            <person name="Berthelot C."/>
            <person name="Parey E."/>
            <person name="Roest Crollius H."/>
            <person name="Montfort J."/>
            <person name="Robinson-Rechavi M."/>
            <person name="Bucao C."/>
            <person name="Bouchez O."/>
            <person name="Gislard M."/>
            <person name="Lluch J."/>
            <person name="Milhes M."/>
            <person name="Lampietro C."/>
            <person name="Lopez Roques C."/>
            <person name="Donnadieu C."/>
            <person name="Braasch I."/>
            <person name="Desvignes T."/>
            <person name="Postlethwait J."/>
            <person name="Bobe J."/>
            <person name="Guiguen Y."/>
            <person name="Dirks R."/>
        </authorList>
    </citation>
    <scope>NUCLEOTIDE SEQUENCE</scope>
    <source>
        <strain evidence="7">Tag_6206</strain>
        <tissue evidence="7">Liver</tissue>
    </source>
</reference>
<organism evidence="7 8">
    <name type="scientific">Anguilla anguilla</name>
    <name type="common">European freshwater eel</name>
    <name type="synonym">Muraena anguilla</name>
    <dbReference type="NCBI Taxonomy" id="7936"/>
    <lineage>
        <taxon>Eukaryota</taxon>
        <taxon>Metazoa</taxon>
        <taxon>Chordata</taxon>
        <taxon>Craniata</taxon>
        <taxon>Vertebrata</taxon>
        <taxon>Euteleostomi</taxon>
        <taxon>Actinopterygii</taxon>
        <taxon>Neopterygii</taxon>
        <taxon>Teleostei</taxon>
        <taxon>Anguilliformes</taxon>
        <taxon>Anguillidae</taxon>
        <taxon>Anguilla</taxon>
    </lineage>
</organism>
<dbReference type="PANTHER" id="PTHR23112:SF36">
    <property type="entry name" value="SI:DKEY-30C15.2 PROTEIN"/>
    <property type="match status" value="1"/>
</dbReference>
<gene>
    <name evidence="7" type="ORF">ANANG_G00145960</name>
</gene>
<dbReference type="PANTHER" id="PTHR23112">
    <property type="entry name" value="G PROTEIN-COUPLED RECEPTOR 157-RELATED"/>
    <property type="match status" value="1"/>
</dbReference>
<feature type="transmembrane region" description="Helical" evidence="5">
    <location>
        <begin position="23"/>
        <end position="45"/>
    </location>
</feature>
<evidence type="ECO:0000256" key="4">
    <source>
        <dbReference type="ARBA" id="ARBA00023136"/>
    </source>
</evidence>
<dbReference type="PRINTS" id="PR00237">
    <property type="entry name" value="GPCRRHODOPSN"/>
</dbReference>
<evidence type="ECO:0000256" key="5">
    <source>
        <dbReference type="SAM" id="Phobius"/>
    </source>
</evidence>
<feature type="transmembrane region" description="Helical" evidence="5">
    <location>
        <begin position="142"/>
        <end position="163"/>
    </location>
</feature>
<dbReference type="Gene3D" id="1.20.1070.10">
    <property type="entry name" value="Rhodopsin 7-helix transmembrane proteins"/>
    <property type="match status" value="1"/>
</dbReference>
<dbReference type="InterPro" id="IPR017452">
    <property type="entry name" value="GPCR_Rhodpsn_7TM"/>
</dbReference>
<keyword evidence="8" id="KW-1185">Reference proteome</keyword>
<evidence type="ECO:0000259" key="6">
    <source>
        <dbReference type="PROSITE" id="PS50262"/>
    </source>
</evidence>
<accession>A0A9D3MHI0</accession>
<feature type="transmembrane region" description="Helical" evidence="5">
    <location>
        <begin position="57"/>
        <end position="76"/>
    </location>
</feature>
<evidence type="ECO:0000256" key="1">
    <source>
        <dbReference type="ARBA" id="ARBA00004141"/>
    </source>
</evidence>
<keyword evidence="2 5" id="KW-0812">Transmembrane</keyword>
<evidence type="ECO:0000256" key="2">
    <source>
        <dbReference type="ARBA" id="ARBA00022692"/>
    </source>
</evidence>
<protein>
    <recommendedName>
        <fullName evidence="6">G-protein coupled receptors family 1 profile domain-containing protein</fullName>
    </recommendedName>
</protein>
<feature type="transmembrane region" description="Helical" evidence="5">
    <location>
        <begin position="216"/>
        <end position="238"/>
    </location>
</feature>
<dbReference type="PROSITE" id="PS50262">
    <property type="entry name" value="G_PROTEIN_RECEP_F1_2"/>
    <property type="match status" value="1"/>
</dbReference>
<dbReference type="GO" id="GO:0007189">
    <property type="term" value="P:adenylate cyclase-activating G protein-coupled receptor signaling pathway"/>
    <property type="evidence" value="ECO:0007669"/>
    <property type="project" value="TreeGrafter"/>
</dbReference>
<evidence type="ECO:0000313" key="8">
    <source>
        <dbReference type="Proteomes" id="UP001044222"/>
    </source>
</evidence>
<feature type="transmembrane region" description="Helical" evidence="5">
    <location>
        <begin position="96"/>
        <end position="115"/>
    </location>
</feature>
<dbReference type="SUPFAM" id="SSF81321">
    <property type="entry name" value="Family A G protein-coupled receptor-like"/>
    <property type="match status" value="1"/>
</dbReference>
<feature type="domain" description="G-protein coupled receptors family 1 profile" evidence="6">
    <location>
        <begin position="35"/>
        <end position="325"/>
    </location>
</feature>
<dbReference type="AlphaFoldDB" id="A0A9D3MHI0"/>